<name>A0A136JHC1_9PEZI</name>
<sequence length="345" mass="38748">MAAVPPIYTPKHHIRKIKPIETYQMEPPPTPGGSAAQDIFSVFEQGFEDDEEEGGDIAHDEWHPRSPVLPELLPAPELPSISPSRAWQRSAFPRHESSSPQFAGSRSPGVDPRERLIHRLNSLISQIGSDSNVDSGGLSALHGMVDRMEETLEEGSRPATREGQTQLSQGFSPRWESETGSGGRRRTKTRAARPQRTRQNHIAAEIRNQRIVQEAHELSSQMEAVAKSLLERQEETEHIHSMLLTRLEQAADKIVRLESRAAELEGERDEAEMDILNLQIHLKAIEVQMPKNIDAELRESIATWKAEWSSLRRKRALHRTESHGQDSSARRPSGPTPRRTMTSPG</sequence>
<dbReference type="InParanoid" id="A0A136JHC1"/>
<feature type="compositionally biased region" description="Basic and acidic residues" evidence="2">
    <location>
        <begin position="149"/>
        <end position="160"/>
    </location>
</feature>
<feature type="compositionally biased region" description="Polar residues" evidence="2">
    <location>
        <begin position="162"/>
        <end position="171"/>
    </location>
</feature>
<feature type="region of interest" description="Disordered" evidence="2">
    <location>
        <begin position="73"/>
        <end position="112"/>
    </location>
</feature>
<keyword evidence="4" id="KW-1185">Reference proteome</keyword>
<feature type="region of interest" description="Disordered" evidence="2">
    <location>
        <begin position="313"/>
        <end position="345"/>
    </location>
</feature>
<feature type="compositionally biased region" description="Basic residues" evidence="2">
    <location>
        <begin position="183"/>
        <end position="198"/>
    </location>
</feature>
<feature type="coiled-coil region" evidence="1">
    <location>
        <begin position="247"/>
        <end position="288"/>
    </location>
</feature>
<accession>A0A136JHC1</accession>
<evidence type="ECO:0000256" key="2">
    <source>
        <dbReference type="SAM" id="MobiDB-lite"/>
    </source>
</evidence>
<evidence type="ECO:0000313" key="4">
    <source>
        <dbReference type="Proteomes" id="UP000070501"/>
    </source>
</evidence>
<dbReference type="Proteomes" id="UP000070501">
    <property type="component" value="Unassembled WGS sequence"/>
</dbReference>
<dbReference type="EMBL" id="KQ964245">
    <property type="protein sequence ID" value="KXJ96562.1"/>
    <property type="molecule type" value="Genomic_DNA"/>
</dbReference>
<evidence type="ECO:0000256" key="1">
    <source>
        <dbReference type="SAM" id="Coils"/>
    </source>
</evidence>
<protein>
    <submittedName>
        <fullName evidence="3">Uncharacterized protein</fullName>
    </submittedName>
</protein>
<dbReference type="AlphaFoldDB" id="A0A136JHC1"/>
<feature type="compositionally biased region" description="Low complexity" evidence="2">
    <location>
        <begin position="73"/>
        <end position="84"/>
    </location>
</feature>
<dbReference type="STRING" id="196109.A0A136JHC1"/>
<reference evidence="4" key="1">
    <citation type="submission" date="2016-02" db="EMBL/GenBank/DDBJ databases">
        <title>Draft genome sequence of Microdochium bolleyi, a fungal endophyte of beachgrass.</title>
        <authorList>
            <consortium name="DOE Joint Genome Institute"/>
            <person name="David A.S."/>
            <person name="May G."/>
            <person name="Haridas S."/>
            <person name="Lim J."/>
            <person name="Wang M."/>
            <person name="Labutti K."/>
            <person name="Lipzen A."/>
            <person name="Barry K."/>
            <person name="Grigoriev I.V."/>
        </authorList>
    </citation>
    <scope>NUCLEOTIDE SEQUENCE [LARGE SCALE GENOMIC DNA]</scope>
    <source>
        <strain evidence="4">J235TASD1</strain>
    </source>
</reference>
<feature type="region of interest" description="Disordered" evidence="2">
    <location>
        <begin position="149"/>
        <end position="198"/>
    </location>
</feature>
<dbReference type="OrthoDB" id="4448936at2759"/>
<keyword evidence="1" id="KW-0175">Coiled coil</keyword>
<proteinExistence type="predicted"/>
<organism evidence="3 4">
    <name type="scientific">Microdochium bolleyi</name>
    <dbReference type="NCBI Taxonomy" id="196109"/>
    <lineage>
        <taxon>Eukaryota</taxon>
        <taxon>Fungi</taxon>
        <taxon>Dikarya</taxon>
        <taxon>Ascomycota</taxon>
        <taxon>Pezizomycotina</taxon>
        <taxon>Sordariomycetes</taxon>
        <taxon>Xylariomycetidae</taxon>
        <taxon>Xylariales</taxon>
        <taxon>Microdochiaceae</taxon>
        <taxon>Microdochium</taxon>
    </lineage>
</organism>
<gene>
    <name evidence="3" type="ORF">Micbo1qcDRAFT_1565</name>
</gene>
<evidence type="ECO:0000313" key="3">
    <source>
        <dbReference type="EMBL" id="KXJ96562.1"/>
    </source>
</evidence>